<dbReference type="SUPFAM" id="SSF53597">
    <property type="entry name" value="Dihydrofolate reductase-like"/>
    <property type="match status" value="1"/>
</dbReference>
<evidence type="ECO:0000313" key="3">
    <source>
        <dbReference type="Proteomes" id="UP001344906"/>
    </source>
</evidence>
<dbReference type="InterPro" id="IPR002734">
    <property type="entry name" value="RibDG_C"/>
</dbReference>
<comment type="caution">
    <text evidence="2">The sequence shown here is derived from an EMBL/GenBank/DDBJ whole genome shotgun (WGS) entry which is preliminary data.</text>
</comment>
<feature type="domain" description="Bacterial bifunctional deaminase-reductase C-terminal" evidence="1">
    <location>
        <begin position="3"/>
        <end position="169"/>
    </location>
</feature>
<proteinExistence type="predicted"/>
<gene>
    <name evidence="2" type="ORF">KDH_75530</name>
</gene>
<dbReference type="InterPro" id="IPR024072">
    <property type="entry name" value="DHFR-like_dom_sf"/>
</dbReference>
<keyword evidence="3" id="KW-1185">Reference proteome</keyword>
<evidence type="ECO:0000313" key="2">
    <source>
        <dbReference type="EMBL" id="GLV60734.1"/>
    </source>
</evidence>
<dbReference type="Proteomes" id="UP001344906">
    <property type="component" value="Unassembled WGS sequence"/>
</dbReference>
<dbReference type="Pfam" id="PF01872">
    <property type="entry name" value="RibD_C"/>
    <property type="match status" value="1"/>
</dbReference>
<sequence length="193" mass="21163">MGKVMFGLSVSLDGFIADKNDDPAEVFAWFSHAWDRLYEVSGDPLNETGAVIMGHRSFDQIDNDNGWVFPDGTAPEWPVIVLQSQAREPVKKGKTQFYFVTDGIESAIQQAQEIAGEKQIALHGASSVQQALKAGLLEEINMAVAHVLLGEGIRLFDHLGPTPIHLERIRTLETPGATHLSFRVVKPSSFPSP</sequence>
<name>A0ABQ6G2I3_9CHLR</name>
<accession>A0ABQ6G2I3</accession>
<reference evidence="2 3" key="1">
    <citation type="submission" date="2023-02" db="EMBL/GenBank/DDBJ databases">
        <title>Dictyobacter halimunensis sp. nov., a new member of the class Ktedonobacteria from forest soil in a geothermal area.</title>
        <authorList>
            <person name="Rachmania M.K."/>
            <person name="Ningsih F."/>
            <person name="Sakai Y."/>
            <person name="Yabe S."/>
            <person name="Yokota A."/>
            <person name="Sjamsuridzal W."/>
        </authorList>
    </citation>
    <scope>NUCLEOTIDE SEQUENCE [LARGE SCALE GENOMIC DNA]</scope>
    <source>
        <strain evidence="2 3">S3.2.2.5</strain>
    </source>
</reference>
<evidence type="ECO:0000259" key="1">
    <source>
        <dbReference type="Pfam" id="PF01872"/>
    </source>
</evidence>
<dbReference type="Gene3D" id="3.40.430.10">
    <property type="entry name" value="Dihydrofolate Reductase, subunit A"/>
    <property type="match status" value="1"/>
</dbReference>
<organism evidence="2 3">
    <name type="scientific">Dictyobacter halimunensis</name>
    <dbReference type="NCBI Taxonomy" id="3026934"/>
    <lineage>
        <taxon>Bacteria</taxon>
        <taxon>Bacillati</taxon>
        <taxon>Chloroflexota</taxon>
        <taxon>Ktedonobacteria</taxon>
        <taxon>Ktedonobacterales</taxon>
        <taxon>Dictyobacteraceae</taxon>
        <taxon>Dictyobacter</taxon>
    </lineage>
</organism>
<protein>
    <submittedName>
        <fullName evidence="2">Deaminase</fullName>
    </submittedName>
</protein>
<dbReference type="EMBL" id="BSRI01000002">
    <property type="protein sequence ID" value="GLV60734.1"/>
    <property type="molecule type" value="Genomic_DNA"/>
</dbReference>
<dbReference type="RefSeq" id="WP_338257880.1">
    <property type="nucleotide sequence ID" value="NZ_BSRI01000002.1"/>
</dbReference>